<proteinExistence type="predicted"/>
<dbReference type="EMBL" id="JBHSLL010000025">
    <property type="protein sequence ID" value="MFC5386277.1"/>
    <property type="molecule type" value="Genomic_DNA"/>
</dbReference>
<evidence type="ECO:0000256" key="1">
    <source>
        <dbReference type="ARBA" id="ARBA00022729"/>
    </source>
</evidence>
<protein>
    <submittedName>
        <fullName evidence="4">LptA/OstA family protein</fullName>
    </submittedName>
</protein>
<dbReference type="Pfam" id="PF03968">
    <property type="entry name" value="LptD_N"/>
    <property type="match status" value="1"/>
</dbReference>
<dbReference type="Proteomes" id="UP001596016">
    <property type="component" value="Unassembled WGS sequence"/>
</dbReference>
<gene>
    <name evidence="4" type="ORF">ACFPLB_09900</name>
</gene>
<evidence type="ECO:0000313" key="4">
    <source>
        <dbReference type="EMBL" id="MFC5386277.1"/>
    </source>
</evidence>
<dbReference type="RefSeq" id="WP_378229181.1">
    <property type="nucleotide sequence ID" value="NZ_JBHSLL010000025.1"/>
</dbReference>
<evidence type="ECO:0000259" key="3">
    <source>
        <dbReference type="Pfam" id="PF03968"/>
    </source>
</evidence>
<evidence type="ECO:0000256" key="2">
    <source>
        <dbReference type="SAM" id="SignalP"/>
    </source>
</evidence>
<dbReference type="Gene3D" id="2.60.450.10">
    <property type="entry name" value="Lipopolysaccharide (LPS) transport protein A like domain"/>
    <property type="match status" value="1"/>
</dbReference>
<dbReference type="PANTHER" id="PTHR36504:SF1">
    <property type="entry name" value="LIPOPOLYSACCHARIDE EXPORT SYSTEM PROTEIN LPTA"/>
    <property type="match status" value="1"/>
</dbReference>
<dbReference type="PANTHER" id="PTHR36504">
    <property type="entry name" value="LIPOPOLYSACCHARIDE EXPORT SYSTEM PROTEIN LPTA"/>
    <property type="match status" value="1"/>
</dbReference>
<dbReference type="InterPro" id="IPR005653">
    <property type="entry name" value="OstA-like_N"/>
</dbReference>
<comment type="caution">
    <text evidence="4">The sequence shown here is derived from an EMBL/GenBank/DDBJ whole genome shotgun (WGS) entry which is preliminary data.</text>
</comment>
<sequence>MRHNNLARLKTLVSAFFLVMAGQVMAGQVMVGQALAQTGGASSMPGLKLSGDQPIQIESDKLEVRENESLAIFTGNVQVVQGATLLKAGAMKVYYARDQADQASGSATTGTANIDRLEVSDKIYIKSDTQIATGDRGTFDMASEVLVLSGDKVVLSDGDNVLTGCKLTVQMKTGLAQVDSCGKRVQMSITPGSQKKP</sequence>
<keyword evidence="5" id="KW-1185">Reference proteome</keyword>
<reference evidence="5" key="1">
    <citation type="journal article" date="2019" name="Int. J. Syst. Evol. Microbiol.">
        <title>The Global Catalogue of Microorganisms (GCM) 10K type strain sequencing project: providing services to taxonomists for standard genome sequencing and annotation.</title>
        <authorList>
            <consortium name="The Broad Institute Genomics Platform"/>
            <consortium name="The Broad Institute Genome Sequencing Center for Infectious Disease"/>
            <person name="Wu L."/>
            <person name="Ma J."/>
        </authorList>
    </citation>
    <scope>NUCLEOTIDE SEQUENCE [LARGE SCALE GENOMIC DNA]</scope>
    <source>
        <strain evidence="5">CGMCC 4.1415</strain>
    </source>
</reference>
<accession>A0ABW0GZC0</accession>
<keyword evidence="1 2" id="KW-0732">Signal</keyword>
<feature type="signal peptide" evidence="2">
    <location>
        <begin position="1"/>
        <end position="26"/>
    </location>
</feature>
<dbReference type="InterPro" id="IPR052037">
    <property type="entry name" value="LPS_export_LptA"/>
</dbReference>
<evidence type="ECO:0000313" key="5">
    <source>
        <dbReference type="Proteomes" id="UP001596016"/>
    </source>
</evidence>
<feature type="chain" id="PRO_5046085524" evidence="2">
    <location>
        <begin position="27"/>
        <end position="197"/>
    </location>
</feature>
<organism evidence="4 5">
    <name type="scientific">Aquamicrobium segne</name>
    <dbReference type="NCBI Taxonomy" id="469547"/>
    <lineage>
        <taxon>Bacteria</taxon>
        <taxon>Pseudomonadati</taxon>
        <taxon>Pseudomonadota</taxon>
        <taxon>Alphaproteobacteria</taxon>
        <taxon>Hyphomicrobiales</taxon>
        <taxon>Phyllobacteriaceae</taxon>
        <taxon>Aquamicrobium</taxon>
    </lineage>
</organism>
<name>A0ABW0GZC0_9HYPH</name>
<feature type="domain" description="Organic solvent tolerance-like N-terminal" evidence="3">
    <location>
        <begin position="56"/>
        <end position="174"/>
    </location>
</feature>